<dbReference type="GO" id="GO:0008168">
    <property type="term" value="F:methyltransferase activity"/>
    <property type="evidence" value="ECO:0007669"/>
    <property type="project" value="UniProtKB-KW"/>
</dbReference>
<dbReference type="GO" id="GO:0032259">
    <property type="term" value="P:methylation"/>
    <property type="evidence" value="ECO:0007669"/>
    <property type="project" value="UniProtKB-KW"/>
</dbReference>
<comment type="similarity">
    <text evidence="1">Belongs to the methyltransferase superfamily.</text>
</comment>
<dbReference type="PANTHER" id="PTHR44942:SF4">
    <property type="entry name" value="METHYLTRANSFERASE TYPE 11 DOMAIN-CONTAINING PROTEIN"/>
    <property type="match status" value="1"/>
</dbReference>
<dbReference type="RefSeq" id="WP_343918468.1">
    <property type="nucleotide sequence ID" value="NZ_BAAAJT010000002.1"/>
</dbReference>
<accession>A0ABW4TL69</accession>
<dbReference type="InterPro" id="IPR029063">
    <property type="entry name" value="SAM-dependent_MTases_sf"/>
</dbReference>
<dbReference type="SUPFAM" id="SSF53335">
    <property type="entry name" value="S-adenosyl-L-methionine-dependent methyltransferases"/>
    <property type="match status" value="1"/>
</dbReference>
<feature type="region of interest" description="Disordered" evidence="4">
    <location>
        <begin position="248"/>
        <end position="290"/>
    </location>
</feature>
<dbReference type="InterPro" id="IPR013216">
    <property type="entry name" value="Methyltransf_11"/>
</dbReference>
<evidence type="ECO:0000256" key="1">
    <source>
        <dbReference type="ARBA" id="ARBA00008361"/>
    </source>
</evidence>
<keyword evidence="3 6" id="KW-0808">Transferase</keyword>
<proteinExistence type="inferred from homology"/>
<dbReference type="EMBL" id="JBHUGD010000003">
    <property type="protein sequence ID" value="MFD1947402.1"/>
    <property type="molecule type" value="Genomic_DNA"/>
</dbReference>
<evidence type="ECO:0000256" key="2">
    <source>
        <dbReference type="ARBA" id="ARBA00022603"/>
    </source>
</evidence>
<dbReference type="Pfam" id="PF08241">
    <property type="entry name" value="Methyltransf_11"/>
    <property type="match status" value="1"/>
</dbReference>
<protein>
    <submittedName>
        <fullName evidence="6">Class I SAM-dependent methyltransferase</fullName>
        <ecNumber evidence="6">2.1.1.-</ecNumber>
    </submittedName>
</protein>
<dbReference type="Proteomes" id="UP001597351">
    <property type="component" value="Unassembled WGS sequence"/>
</dbReference>
<evidence type="ECO:0000256" key="3">
    <source>
        <dbReference type="ARBA" id="ARBA00022679"/>
    </source>
</evidence>
<evidence type="ECO:0000313" key="7">
    <source>
        <dbReference type="Proteomes" id="UP001597351"/>
    </source>
</evidence>
<sequence length="290" mass="31945">MDDDLSRLSRSFGPVAAAYDRGRPGFPAEAARWLVGREAATVLELGAGTGKLTRELVALGHDVHATDPDADMLGVLQKALPDVRTSVAGAEEIPLADRSVDVVVAAQAFHWFDHEKALPEIARVLRPGGHVAVCWNNRDARIPWVRKLWNILTDQPQLAHAEDASVDALVQSDLFGFVDEQSFAHWQHVDRDSIIDLVGSRSYVSTLEVDEREALLDRVRTLYDDYGRGMDGMKLPYDCECYRARVNDRPDARPEPARDEPSVEEPGDAAQAGPTEPPTDGSGTLLIDFR</sequence>
<gene>
    <name evidence="6" type="ORF">ACFSDE_11425</name>
</gene>
<organism evidence="6 7">
    <name type="scientific">Nocardioides aestuarii</name>
    <dbReference type="NCBI Taxonomy" id="252231"/>
    <lineage>
        <taxon>Bacteria</taxon>
        <taxon>Bacillati</taxon>
        <taxon>Actinomycetota</taxon>
        <taxon>Actinomycetes</taxon>
        <taxon>Propionibacteriales</taxon>
        <taxon>Nocardioidaceae</taxon>
        <taxon>Nocardioides</taxon>
    </lineage>
</organism>
<keyword evidence="2 6" id="KW-0489">Methyltransferase</keyword>
<comment type="caution">
    <text evidence="6">The sequence shown here is derived from an EMBL/GenBank/DDBJ whole genome shotgun (WGS) entry which is preliminary data.</text>
</comment>
<dbReference type="PANTHER" id="PTHR44942">
    <property type="entry name" value="METHYLTRANSF_11 DOMAIN-CONTAINING PROTEIN"/>
    <property type="match status" value="1"/>
</dbReference>
<name>A0ABW4TL69_9ACTN</name>
<dbReference type="Gene3D" id="3.40.50.150">
    <property type="entry name" value="Vaccinia Virus protein VP39"/>
    <property type="match status" value="1"/>
</dbReference>
<dbReference type="CDD" id="cd02440">
    <property type="entry name" value="AdoMet_MTases"/>
    <property type="match status" value="1"/>
</dbReference>
<evidence type="ECO:0000259" key="5">
    <source>
        <dbReference type="Pfam" id="PF08241"/>
    </source>
</evidence>
<evidence type="ECO:0000256" key="4">
    <source>
        <dbReference type="SAM" id="MobiDB-lite"/>
    </source>
</evidence>
<dbReference type="EC" id="2.1.1.-" evidence="6"/>
<feature type="domain" description="Methyltransferase type 11" evidence="5">
    <location>
        <begin position="43"/>
        <end position="132"/>
    </location>
</feature>
<dbReference type="InterPro" id="IPR051052">
    <property type="entry name" value="Diverse_substrate_MTase"/>
</dbReference>
<reference evidence="7" key="1">
    <citation type="journal article" date="2019" name="Int. J. Syst. Evol. Microbiol.">
        <title>The Global Catalogue of Microorganisms (GCM) 10K type strain sequencing project: providing services to taxonomists for standard genome sequencing and annotation.</title>
        <authorList>
            <consortium name="The Broad Institute Genomics Platform"/>
            <consortium name="The Broad Institute Genome Sequencing Center for Infectious Disease"/>
            <person name="Wu L."/>
            <person name="Ma J."/>
        </authorList>
    </citation>
    <scope>NUCLEOTIDE SEQUENCE [LARGE SCALE GENOMIC DNA]</scope>
    <source>
        <strain evidence="7">CGMCC 1.12477</strain>
    </source>
</reference>
<evidence type="ECO:0000313" key="6">
    <source>
        <dbReference type="EMBL" id="MFD1947402.1"/>
    </source>
</evidence>
<feature type="compositionally biased region" description="Basic and acidic residues" evidence="4">
    <location>
        <begin position="248"/>
        <end position="261"/>
    </location>
</feature>
<keyword evidence="7" id="KW-1185">Reference proteome</keyword>